<proteinExistence type="predicted"/>
<reference evidence="1 2" key="1">
    <citation type="submission" date="2017-07" db="EMBL/GenBank/DDBJ databases">
        <title>Complete genome sequence of Oryzomicrobium terrae TPP412.</title>
        <authorList>
            <person name="Chiu L.-W."/>
            <person name="Lo K.-J."/>
            <person name="Tsai Y.-M."/>
            <person name="Lin S.-S."/>
            <person name="Kuo C.-H."/>
            <person name="Liu C.-T."/>
        </authorList>
    </citation>
    <scope>NUCLEOTIDE SEQUENCE [LARGE SCALE GENOMIC DNA]</scope>
    <source>
        <strain evidence="1 2">TPP412</strain>
    </source>
</reference>
<organism evidence="1 2">
    <name type="scientific">Oryzomicrobium terrae</name>
    <dbReference type="NCBI Taxonomy" id="1735038"/>
    <lineage>
        <taxon>Bacteria</taxon>
        <taxon>Pseudomonadati</taxon>
        <taxon>Pseudomonadota</taxon>
        <taxon>Betaproteobacteria</taxon>
        <taxon>Rhodocyclales</taxon>
        <taxon>Rhodocyclaceae</taxon>
        <taxon>Oryzomicrobium</taxon>
    </lineage>
</organism>
<gene>
    <name evidence="1" type="ORF">OTERR_30460</name>
</gene>
<dbReference type="AlphaFoldDB" id="A0A5C1EC94"/>
<sequence>MGISDLIAKLQTSFYSDPMDAVLKAIGVE</sequence>
<dbReference type="EMBL" id="CP022579">
    <property type="protein sequence ID" value="QEL66522.1"/>
    <property type="molecule type" value="Genomic_DNA"/>
</dbReference>
<dbReference type="Proteomes" id="UP000323671">
    <property type="component" value="Chromosome"/>
</dbReference>
<accession>A0A5C1EC94</accession>
<evidence type="ECO:0000313" key="2">
    <source>
        <dbReference type="Proteomes" id="UP000323671"/>
    </source>
</evidence>
<evidence type="ECO:0000313" key="1">
    <source>
        <dbReference type="EMBL" id="QEL66522.1"/>
    </source>
</evidence>
<keyword evidence="2" id="KW-1185">Reference proteome</keyword>
<protein>
    <submittedName>
        <fullName evidence="1">Uncharacterized protein</fullName>
    </submittedName>
</protein>
<name>A0A5C1EC94_9RHOO</name>
<dbReference type="KEGG" id="otr:OTERR_30460"/>